<gene>
    <name evidence="2" type="ORF">JOB18_048072</name>
</gene>
<sequence length="229" mass="24652">MLLILPPGEEDPPSTSRPSKLSQTLAGLSRTDTDTMGMDLGGLFLHKWELLERHPVLLLAKRTTGGFVAECFCLWQIDTEDAKDALATIKRIYEMTVATRAEETPAQSSEVPTTSRSSAPPVSTPCSPPVSTPCSPPVSYPCSPPVSTPCSPPVSTPSSSQQKKKEGIQTLVGAVHQGSSVFPYKKLLKQRVREGCVEVLVQWQPCSGCGANGKTPGRPKTTFKLDQFV</sequence>
<dbReference type="AlphaFoldDB" id="A0AAV6RSY3"/>
<feature type="compositionally biased region" description="Polar residues" evidence="1">
    <location>
        <begin position="13"/>
        <end position="25"/>
    </location>
</feature>
<feature type="region of interest" description="Disordered" evidence="1">
    <location>
        <begin position="1"/>
        <end position="25"/>
    </location>
</feature>
<comment type="caution">
    <text evidence="2">The sequence shown here is derived from an EMBL/GenBank/DDBJ whole genome shotgun (WGS) entry which is preliminary data.</text>
</comment>
<dbReference type="Proteomes" id="UP000693946">
    <property type="component" value="Linkage Group LG18"/>
</dbReference>
<evidence type="ECO:0000313" key="3">
    <source>
        <dbReference type="Proteomes" id="UP000693946"/>
    </source>
</evidence>
<feature type="compositionally biased region" description="Polar residues" evidence="1">
    <location>
        <begin position="105"/>
        <end position="116"/>
    </location>
</feature>
<reference evidence="2 3" key="1">
    <citation type="journal article" date="2021" name="Sci. Rep.">
        <title>Chromosome anchoring in Senegalese sole (Solea senegalensis) reveals sex-associated markers and genome rearrangements in flatfish.</title>
        <authorList>
            <person name="Guerrero-Cozar I."/>
            <person name="Gomez-Garrido J."/>
            <person name="Berbel C."/>
            <person name="Martinez-Blanch J.F."/>
            <person name="Alioto T."/>
            <person name="Claros M.G."/>
            <person name="Gagnaire P.A."/>
            <person name="Manchado M."/>
        </authorList>
    </citation>
    <scope>NUCLEOTIDE SEQUENCE [LARGE SCALE GENOMIC DNA]</scope>
    <source>
        <strain evidence="2">Sse05_10M</strain>
    </source>
</reference>
<evidence type="ECO:0000313" key="2">
    <source>
        <dbReference type="EMBL" id="KAG7507890.1"/>
    </source>
</evidence>
<protein>
    <submittedName>
        <fullName evidence="2">Uncharacterized protein</fullName>
    </submittedName>
</protein>
<accession>A0AAV6RSY3</accession>
<keyword evidence="3" id="KW-1185">Reference proteome</keyword>
<evidence type="ECO:0000256" key="1">
    <source>
        <dbReference type="SAM" id="MobiDB-lite"/>
    </source>
</evidence>
<organism evidence="2 3">
    <name type="scientific">Solea senegalensis</name>
    <name type="common">Senegalese sole</name>
    <dbReference type="NCBI Taxonomy" id="28829"/>
    <lineage>
        <taxon>Eukaryota</taxon>
        <taxon>Metazoa</taxon>
        <taxon>Chordata</taxon>
        <taxon>Craniata</taxon>
        <taxon>Vertebrata</taxon>
        <taxon>Euteleostomi</taxon>
        <taxon>Actinopterygii</taxon>
        <taxon>Neopterygii</taxon>
        <taxon>Teleostei</taxon>
        <taxon>Neoteleostei</taxon>
        <taxon>Acanthomorphata</taxon>
        <taxon>Carangaria</taxon>
        <taxon>Pleuronectiformes</taxon>
        <taxon>Pleuronectoidei</taxon>
        <taxon>Soleidae</taxon>
        <taxon>Solea</taxon>
    </lineage>
</organism>
<dbReference type="EMBL" id="JAGKHQ010000010">
    <property type="protein sequence ID" value="KAG7507890.1"/>
    <property type="molecule type" value="Genomic_DNA"/>
</dbReference>
<feature type="region of interest" description="Disordered" evidence="1">
    <location>
        <begin position="100"/>
        <end position="130"/>
    </location>
</feature>
<proteinExistence type="predicted"/>
<name>A0AAV6RSY3_SOLSE</name>